<dbReference type="Pfam" id="PF01551">
    <property type="entry name" value="Peptidase_M23"/>
    <property type="match status" value="1"/>
</dbReference>
<evidence type="ECO:0000313" key="7">
    <source>
        <dbReference type="Proteomes" id="UP000006055"/>
    </source>
</evidence>
<feature type="domain" description="Haemolysin-type calcium binding-related" evidence="5">
    <location>
        <begin position="3220"/>
        <end position="3262"/>
    </location>
</feature>
<reference evidence="7" key="1">
    <citation type="submission" date="2012-06" db="EMBL/GenBank/DDBJ databases">
        <title>Complete sequence of chromosome of Desulfomonile tiedjei DSM 6799.</title>
        <authorList>
            <person name="Lucas S."/>
            <person name="Copeland A."/>
            <person name="Lapidus A."/>
            <person name="Glavina del Rio T."/>
            <person name="Dalin E."/>
            <person name="Tice H."/>
            <person name="Bruce D."/>
            <person name="Goodwin L."/>
            <person name="Pitluck S."/>
            <person name="Peters L."/>
            <person name="Ovchinnikova G."/>
            <person name="Zeytun A."/>
            <person name="Lu M."/>
            <person name="Kyrpides N."/>
            <person name="Mavromatis K."/>
            <person name="Ivanova N."/>
            <person name="Brettin T."/>
            <person name="Detter J.C."/>
            <person name="Han C."/>
            <person name="Larimer F."/>
            <person name="Land M."/>
            <person name="Hauser L."/>
            <person name="Markowitz V."/>
            <person name="Cheng J.-F."/>
            <person name="Hugenholtz P."/>
            <person name="Woyke T."/>
            <person name="Wu D."/>
            <person name="Spring S."/>
            <person name="Schroeder M."/>
            <person name="Brambilla E."/>
            <person name="Klenk H.-P."/>
            <person name="Eisen J.A."/>
        </authorList>
    </citation>
    <scope>NUCLEOTIDE SEQUENCE [LARGE SCALE GENOMIC DNA]</scope>
    <source>
        <strain evidence="7">ATCC 49306 / DSM 6799 / DCB-1</strain>
    </source>
</reference>
<feature type="domain" description="Haemolysin-type calcium binding-related" evidence="5">
    <location>
        <begin position="3871"/>
        <end position="3904"/>
    </location>
</feature>
<dbReference type="InterPro" id="IPR001343">
    <property type="entry name" value="Hemolysn_Ca-bd"/>
</dbReference>
<feature type="domain" description="Haemolysin-type calcium binding-related" evidence="5">
    <location>
        <begin position="2613"/>
        <end position="2653"/>
    </location>
</feature>
<dbReference type="KEGG" id="dti:Desti_3486"/>
<dbReference type="NCBIfam" id="TIGR04534">
    <property type="entry name" value="ELWxxDGT_rpt"/>
    <property type="match status" value="4"/>
</dbReference>
<dbReference type="PRINTS" id="PR00313">
    <property type="entry name" value="CABNDNGRPT"/>
</dbReference>
<evidence type="ECO:0000256" key="3">
    <source>
        <dbReference type="SAM" id="MobiDB-lite"/>
    </source>
</evidence>
<organism evidence="6 7">
    <name type="scientific">Desulfomonile tiedjei (strain ATCC 49306 / DSM 6799 / DCB-1)</name>
    <dbReference type="NCBI Taxonomy" id="706587"/>
    <lineage>
        <taxon>Bacteria</taxon>
        <taxon>Pseudomonadati</taxon>
        <taxon>Thermodesulfobacteriota</taxon>
        <taxon>Desulfomonilia</taxon>
        <taxon>Desulfomonilales</taxon>
        <taxon>Desulfomonilaceae</taxon>
        <taxon>Desulfomonile</taxon>
    </lineage>
</organism>
<dbReference type="PATRIC" id="fig|706587.4.peg.3963"/>
<dbReference type="eggNOG" id="COG2931">
    <property type="taxonomic scope" value="Bacteria"/>
</dbReference>
<evidence type="ECO:0000256" key="2">
    <source>
        <dbReference type="ARBA" id="ARBA00022525"/>
    </source>
</evidence>
<dbReference type="GO" id="GO:0005576">
    <property type="term" value="C:extracellular region"/>
    <property type="evidence" value="ECO:0007669"/>
    <property type="project" value="UniProtKB-SubCell"/>
</dbReference>
<dbReference type="Pfam" id="PF00353">
    <property type="entry name" value="HemolysinCabind"/>
    <property type="match status" value="27"/>
</dbReference>
<dbReference type="Pfam" id="PF06594">
    <property type="entry name" value="HCBP_related"/>
    <property type="match status" value="13"/>
</dbReference>
<feature type="domain" description="Haemolysin-type calcium binding-related" evidence="5">
    <location>
        <begin position="2482"/>
        <end position="2524"/>
    </location>
</feature>
<dbReference type="InterPro" id="IPR030916">
    <property type="entry name" value="ELWxxDGT_rpt"/>
</dbReference>
<sequence>MGVRVTPLPTNLRGFVHTMLPEMDIDKLQVTGRYDPTRKREGRVHLGIDVQGKGYTGNGTPVCSPFNGTFYILEGWEKTNGVAIVDDKTGLMVVLCHMKLNPKIKDGDPVSIDTQVGTMSDVGSEGAVHLHFEMRNRSTNPCNPQYSRWIEVWADAYNKDPYLFPIGTPGCKIGPALDLFDKKPVPTPSRDPLVLDLDGEGIKTTNVKDGRYFDYNGDGFAEETGWVDPHDGILVMDRNGNGTIDDGRELFGDQTILQSGRRAANGFEALAELDTNGDGKIDANDEAFSLLRVLTDVDGDDYASENEFLSLAELGIKSIDLDSNLTSITDMQGNTQNRVGSFEKVDGTTGQIAEYGFQRDPAFSLVNEDIDVPPDLETLPFLSGYGNVYNLDEAMTKDSSGQLKSLVEEFMSSGDIKQRNILMKEILFKWAGTERMPQEMSVPAEMRASSGEAGASSRSTGNSDIAVDMDYIDPRKLAVLEHFFGQPWSGANGSRPTYEESLNLNESYRLLYELMYGWLMAQTHLEDLYDKIAYTWDDEAQKTRVDLTSVITDIWQSLTDNADQGRQLLAEFARSLRGFPYSLSQDDDLRQDDYLSFRETFIQQDPSLGWVFDTGGLPESHIVGMHITGTDASDAVRGSLTEGDAVINGYNGNDVVYGTSRDEVLYNETGNAILVGGGGNDWIWAGADSDILDGGEGNDMLYGEGGGDTYIFRRGSGHDTIIESDPTPDIIDSIFLGSNLTPDDIFIRRAGNDLVLRIRDTSDTLVVKNHFRNDSTLNGIERIVFMDGTIWTQDDILQASYAATDGDDALYGGLGADEIRGGDGNDSIYGRPGDDTLHGDAGNDRLFGGPGNDTFDGGSGNDILCYGDEINWYPYSVTNGDDVYLFSIGGGQDVITDYDPTPGNVDTIRFGEGITLDDILFHRNYNNLELSIRGTTDKLTITNFLDESGAHLIERIEFADSTVLLPDDIKNILVKGTDDGEVINGFSIADVMEGFGGYDSLYGRGGDDTLDGGSGTDWLYGEEGNDTLLGGSDNDTLVGGVGDDTLEGGAGNDTLLGGNSGDWWQLSDANGNDTYLFGIGSGQDTVFDHDRSAGNLDTILVKEGVTPEYAMVRREHDDLVLTIAGTTDKLTVKNWFWNDSSEFRVEQIQFADGTIWNADIIKHMLSQGSPVDDLLIGYSTSDMIRGFDGNDEIFGRDSDDSLDGGSGNDKIFGEYGDDYLIGGAGNDTISGGSGEDLIDGGTGNDALRGDGEDDIYLFRRGSGQDTVLDYDRTPANIDTVFLDDELTTSDISLSRKDDDLEICINGTTDTLTIERWFGELGEYQVENIEFMDGTIWDADTIKQMMLQGTPEADVLYGYYYSSDLIDGFEGADELYGSGGNDTLNGGEGDDKIFGGSGDDVLQGGSGNDYIEDLSGSDTYLFGRGSGQDKIVDNDTVQGNIDTVLLDPNVQDSDITLKRGGNDLYVLIDGTSDTLQLTNWFSDDAHKIERLQFSDGTVWDSSYMESIAYTPSDTDDYIVGTPENDAIDAGGGDDLVYGQNGDDTLYGGSGSDTLYGQDDNDVLYGGSGNDYLYGNWGSNSLYGEAGDDYLYTEGNGDNLLDGGAGEDHLFGSDQDWGNATLSGGVGNDIIQSGIGQNTIEGGAGQDQILADQGVNTIIVNRGDGFDKITSHLIEYGEETDTIVFGPGIRPEDLQVQVITNSTQVPAAVEIKDFKYSSISDSVTINGTLFFKASDGVHGIELWRSDGSEAGTEMVRDIGTSSSDGYIGAMTEANDTLFFVAYDGINGYELWKTDGTDVGTVVVKDILPGSGSGVVGDSLTSVNGTIFFLGSDGIHGTELWKSDGTEAGTVMVKDIVPGSGGISFYEVANVNGTFYFTTSDGIHGDELWKSDGTEAGTTMVKDINPGSMDSWVHDFVDVNGTLFFRVDDGIHGDELWKSDGTQAGTVMVKDINPGSAESRSGYDSNNIVVNGNLFFVANDGVHGNELWRSDGTEDGTVMLKDINPDSSSWSDEPYGLTDVNGTLFFVANDGIHGNSLWKSDGTEVGTLMVKDVSPYSGLINVNGTLYFTARDSEDYISLWQSDGTEAGTVAITRLLPPWTEGNARSLVQANGTLFLAISNGYGRVDLCKLGAETSSSTELMIGIGNGEGVLINIDEDSGSSGGDPSAATFGTTSENGTVSDLSNLAIQRFVFADGTVLTLEEILARNNVITGDQQGNGNNDILQGSETNDNILGADGSDTIYAGSGNDTIDGGNDADFIYAGDGDDIIDGGSGTDFIYAGAGDDVIRGLRGGDTALGGAGNDTYYFNLGDGQVTIEDVAGPGEGNTIVFGEGINSGSISLISESENLILKIGENGDEIHLTPFDAQDAFGSYAVETFRFADGTVLTYSELLQRGFDFSGTEGEDLLTGTSVSDRMTGFGGDDIFRAGRGDDLLEGGSGNDTYVFNLGDGVDTIRDMAAPGAGNVVEFGLGIVSYNLTLSVDQNTLSIRVGDSGDALRLEGFDPNDPYGTISVETFRFADGTVLSSADLLDLGFTFEGTSADDILSGTGVRDILRGNQGNDRISGGTGDDTYIFNVGDGIDTITDESTLMSPNMLVFGAGITLDDIKLNHDATNNLLILNIGTNGDTIEFTNFDSTNPYGSHAIEYFRFADGQIVTYSELINKGFDIVGTSGNDNLIGTGATDRIIGGDGNDTLAGGQGNDTLIGGAGDDTYTFNKGDGILLIDDIATASGGNTLIFGEGIAVADLERSITFSDNMLIVRIGTDGDEVHLTGFDPDAADYGIHAVQKFEFADGTILNYEALVRNTFIVQGGYGDDDLTGTNMTDRLYGYEGSDRLNGGLGDDTLTGGVNNDELIGGAGSDMYVFHVGDGVDTIIDTGFPADGNTIYFADAEITIDDITTHIEVTTLVIAYGDGGDAIRLLNFDYNGQNGGSHVVETIEFADGTQVALSSLVDPGTEGDDTIIGSYFEDVINARGGNDTVATFESNDVIDGGSGADLIDAGSGDDSITGGTGNDTLFGGAGQDTYFFNLGDGIDTLTDTAVLGEGNVIRFGEDITLEDISIHMEGTTLVIAYGNAGDQIRLLDFDYNTQHVVETFQFADGSSMRMPGLLDPGTESDDIILGSYFEDSINAKGGNDTVTTFESNDIVDGGSGNDTIDAGAGYDLIVGGTGNDTLTGGPGNDRYIFNLGDGIDTITDTATSYEGNVIQFGPGITLDDLKLGYANTTLIISVGTGGDQLRLSGFDREDALGSYAVETFQFSDGTSVTYADLIAQGFDLTGSEGDDTILGTNVTDRIYGLRGNDVLDGGFGIDTLIGGAGNDTYKVDDVNDIVVENADEGHDIIESSVTYSLSETVEDLTLTGTDSINGTGNTLNNVLTGNTGDNLLDGGAGADSLLGGAGNDVYLVDNAGDVVVENTDEGVDTVHSSVSFALGAHLENLTLTGFNSIYGTGNELDNILTGNSGDNILDGGIGADSLFGGTGNDTYTVDMNDSVTENIDEGIDTIQTSTDYTLGANFENLILIGLAAINGTGNDLDNLLTGNSVDNELTGGLGDDTLQGGEGNDTYVFNLGDGLDMITDTSGTDAIRFGQGIAQQNISVKSDSSGVHVRLLDAQGNETGEGLDINTLQDGTPSVENIQFADGTTAKVTDFLNVRNVVYGTNRLDIIITGNTADEIYAKDGVDFVYAGGNNDIIYGGDDLDLLYGEDGNDTIYGEKGSDVLMGGQGNDVLDGGSGADLLMGGKGDDTYRVDNSCDIVIEGYNEGIDTVESSVRYDLGYSVENLTLTGTSSINGSGNTSNNILIGNSAANKLFGDLGNDTLDGRAGNDTLEGGRGNDTYLFGRGYGTDRIEENDSTQGNHDVLAFGSEISTDQLWFRRSGKDLEISILGTSDKTIITDWYKGTKYQVEEFQTADGRALLNNQVDALVTAMAAFAPPGAGQMTLPESYQAVLNPLLAANWR</sequence>
<feature type="domain" description="Haemolysin-type calcium binding-related" evidence="5">
    <location>
        <begin position="1299"/>
        <end position="1340"/>
    </location>
</feature>
<feature type="domain" description="Haemolysin-type calcium binding-related" evidence="5">
    <location>
        <begin position="3063"/>
        <end position="3097"/>
    </location>
</feature>
<accession>I4C996</accession>
<protein>
    <submittedName>
        <fullName evidence="6">Ca2+-binding protein, RTX toxin</fullName>
    </submittedName>
</protein>
<evidence type="ECO:0000313" key="6">
    <source>
        <dbReference type="EMBL" id="AFM26137.1"/>
    </source>
</evidence>
<dbReference type="InterPro" id="IPR010566">
    <property type="entry name" value="Haemolys_ca-bd"/>
</dbReference>
<feature type="domain" description="Haemolysin-type calcium binding-related" evidence="5">
    <location>
        <begin position="2343"/>
        <end position="2385"/>
    </location>
</feature>
<dbReference type="CDD" id="cd12797">
    <property type="entry name" value="M23_peptidase"/>
    <property type="match status" value="1"/>
</dbReference>
<feature type="region of interest" description="Disordered" evidence="3">
    <location>
        <begin position="441"/>
        <end position="461"/>
    </location>
</feature>
<dbReference type="EMBL" id="CP003360">
    <property type="protein sequence ID" value="AFM26137.1"/>
    <property type="molecule type" value="Genomic_DNA"/>
</dbReference>
<keyword evidence="7" id="KW-1185">Reference proteome</keyword>
<dbReference type="RefSeq" id="WP_014811269.1">
    <property type="nucleotide sequence ID" value="NC_018025.1"/>
</dbReference>
<dbReference type="STRING" id="706587.Desti_3486"/>
<feature type="domain" description="Haemolysin-type calcium binding-related" evidence="5">
    <location>
        <begin position="1118"/>
        <end position="1159"/>
    </location>
</feature>
<proteinExistence type="predicted"/>
<dbReference type="SUPFAM" id="SSF51120">
    <property type="entry name" value="beta-Roll"/>
    <property type="match status" value="18"/>
</dbReference>
<feature type="domain" description="Haemolysin-type calcium binding-related" evidence="5">
    <location>
        <begin position="1462"/>
        <end position="1501"/>
    </location>
</feature>
<dbReference type="InterPro" id="IPR011049">
    <property type="entry name" value="Serralysin-like_metalloprot_C"/>
</dbReference>
<evidence type="ECO:0000256" key="1">
    <source>
        <dbReference type="ARBA" id="ARBA00004613"/>
    </source>
</evidence>
<feature type="domain" description="Haemolysin-type calcium binding-related" evidence="5">
    <location>
        <begin position="753"/>
        <end position="795"/>
    </location>
</feature>
<keyword evidence="2" id="KW-0964">Secreted</keyword>
<name>I4C996_DESTA</name>
<comment type="subcellular location">
    <subcellularLocation>
        <location evidence="1">Secreted</location>
    </subcellularLocation>
</comment>
<dbReference type="PANTHER" id="PTHR38340">
    <property type="entry name" value="S-LAYER PROTEIN"/>
    <property type="match status" value="1"/>
</dbReference>
<dbReference type="InterPro" id="IPR016047">
    <property type="entry name" value="M23ase_b-sheet_dom"/>
</dbReference>
<gene>
    <name evidence="6" type="ordered locus">Desti_3486</name>
</gene>
<evidence type="ECO:0000259" key="5">
    <source>
        <dbReference type="Pfam" id="PF06594"/>
    </source>
</evidence>
<dbReference type="PANTHER" id="PTHR38340:SF1">
    <property type="entry name" value="S-LAYER PROTEIN"/>
    <property type="match status" value="1"/>
</dbReference>
<dbReference type="Gene3D" id="2.150.10.10">
    <property type="entry name" value="Serralysin-like metalloprotease, C-terminal"/>
    <property type="match status" value="17"/>
</dbReference>
<evidence type="ECO:0000259" key="4">
    <source>
        <dbReference type="Pfam" id="PF01551"/>
    </source>
</evidence>
<dbReference type="PROSITE" id="PS00330">
    <property type="entry name" value="HEMOLYSIN_CALCIUM"/>
    <property type="match status" value="22"/>
</dbReference>
<dbReference type="OrthoDB" id="5405960at2"/>
<feature type="domain" description="Haemolysin-type calcium binding-related" evidence="5">
    <location>
        <begin position="2902"/>
        <end position="2940"/>
    </location>
</feature>
<dbReference type="InterPro" id="IPR011055">
    <property type="entry name" value="Dup_hybrid_motif"/>
</dbReference>
<dbReference type="SUPFAM" id="SSF51261">
    <property type="entry name" value="Duplicated hybrid motif"/>
    <property type="match status" value="1"/>
</dbReference>
<dbReference type="InterPro" id="IPR050557">
    <property type="entry name" value="RTX_toxin/Mannuronan_C5-epim"/>
</dbReference>
<feature type="compositionally biased region" description="Low complexity" evidence="3">
    <location>
        <begin position="444"/>
        <end position="459"/>
    </location>
</feature>
<feature type="domain" description="Haemolysin-type calcium binding-related" evidence="5">
    <location>
        <begin position="2753"/>
        <end position="2795"/>
    </location>
</feature>
<dbReference type="HOGENOM" id="CLU_223775_0_0_7"/>
<dbReference type="Gene3D" id="2.70.70.10">
    <property type="entry name" value="Glucose Permease (Domain IIA)"/>
    <property type="match status" value="1"/>
</dbReference>
<dbReference type="eggNOG" id="COG0739">
    <property type="taxonomic scope" value="Bacteria"/>
</dbReference>
<feature type="domain" description="M23ase beta-sheet core" evidence="4">
    <location>
        <begin position="44"/>
        <end position="143"/>
    </location>
</feature>
<dbReference type="InterPro" id="IPR018511">
    <property type="entry name" value="Hemolysin-typ_Ca-bd_CS"/>
</dbReference>
<feature type="domain" description="Haemolysin-type calcium binding-related" evidence="5">
    <location>
        <begin position="927"/>
        <end position="964"/>
    </location>
</feature>
<dbReference type="Proteomes" id="UP000006055">
    <property type="component" value="Chromosome"/>
</dbReference>
<dbReference type="GO" id="GO:0005509">
    <property type="term" value="F:calcium ion binding"/>
    <property type="evidence" value="ECO:0007669"/>
    <property type="project" value="InterPro"/>
</dbReference>